<keyword evidence="2" id="KW-1185">Reference proteome</keyword>
<name>A0A498IZB3_MALDO</name>
<evidence type="ECO:0000313" key="1">
    <source>
        <dbReference type="EMBL" id="RXH87597.1"/>
    </source>
</evidence>
<accession>A0A498IZB3</accession>
<sequence length="62" mass="7258">MSSPAYIDAMGEQYNQGYRLGLRERFEIFRHYAMKVDVNEKWATIDYYKALVVGATICEPFT</sequence>
<reference evidence="1 2" key="1">
    <citation type="submission" date="2018-10" db="EMBL/GenBank/DDBJ databases">
        <title>A high-quality apple genome assembly.</title>
        <authorList>
            <person name="Hu J."/>
        </authorList>
    </citation>
    <scope>NUCLEOTIDE SEQUENCE [LARGE SCALE GENOMIC DNA]</scope>
    <source>
        <strain evidence="2">cv. HFTH1</strain>
        <tissue evidence="1">Young leaf</tissue>
    </source>
</reference>
<dbReference type="EMBL" id="RDQH01000336">
    <property type="protein sequence ID" value="RXH87597.1"/>
    <property type="molecule type" value="Genomic_DNA"/>
</dbReference>
<dbReference type="AlphaFoldDB" id="A0A498IZB3"/>
<protein>
    <submittedName>
        <fullName evidence="1">Uncharacterized protein</fullName>
    </submittedName>
</protein>
<gene>
    <name evidence="1" type="ORF">DVH24_034497</name>
</gene>
<dbReference type="Proteomes" id="UP000290289">
    <property type="component" value="Chromosome 10"/>
</dbReference>
<proteinExistence type="predicted"/>
<comment type="caution">
    <text evidence="1">The sequence shown here is derived from an EMBL/GenBank/DDBJ whole genome shotgun (WGS) entry which is preliminary data.</text>
</comment>
<evidence type="ECO:0000313" key="2">
    <source>
        <dbReference type="Proteomes" id="UP000290289"/>
    </source>
</evidence>
<organism evidence="1 2">
    <name type="scientific">Malus domestica</name>
    <name type="common">Apple</name>
    <name type="synonym">Pyrus malus</name>
    <dbReference type="NCBI Taxonomy" id="3750"/>
    <lineage>
        <taxon>Eukaryota</taxon>
        <taxon>Viridiplantae</taxon>
        <taxon>Streptophyta</taxon>
        <taxon>Embryophyta</taxon>
        <taxon>Tracheophyta</taxon>
        <taxon>Spermatophyta</taxon>
        <taxon>Magnoliopsida</taxon>
        <taxon>eudicotyledons</taxon>
        <taxon>Gunneridae</taxon>
        <taxon>Pentapetalae</taxon>
        <taxon>rosids</taxon>
        <taxon>fabids</taxon>
        <taxon>Rosales</taxon>
        <taxon>Rosaceae</taxon>
        <taxon>Amygdaloideae</taxon>
        <taxon>Maleae</taxon>
        <taxon>Malus</taxon>
    </lineage>
</organism>